<gene>
    <name evidence="1" type="ordered locus">Gura_0240</name>
</gene>
<dbReference type="SUPFAM" id="SSF143880">
    <property type="entry name" value="NE0471 N-terminal domain-like"/>
    <property type="match status" value="1"/>
</dbReference>
<proteinExistence type="predicted"/>
<dbReference type="STRING" id="351605.Gura_0240"/>
<dbReference type="RefSeq" id="WP_011937185.1">
    <property type="nucleotide sequence ID" value="NC_009483.1"/>
</dbReference>
<evidence type="ECO:0008006" key="3">
    <source>
        <dbReference type="Google" id="ProtNLM"/>
    </source>
</evidence>
<dbReference type="InterPro" id="IPR036782">
    <property type="entry name" value="NE0471-like_N"/>
</dbReference>
<dbReference type="AlphaFoldDB" id="A5GD95"/>
<evidence type="ECO:0000313" key="2">
    <source>
        <dbReference type="Proteomes" id="UP000006695"/>
    </source>
</evidence>
<dbReference type="Pfam" id="PF10387">
    <property type="entry name" value="DUF2442"/>
    <property type="match status" value="1"/>
</dbReference>
<sequence length="94" mass="10758">MYYDIRDFKHLEGYQVELKFDDSRTGIVDFGRYVNRGGVFSRFADMEYFRQAAIESGVLCWPGGVDIAPETLYHEATGEPLPMWMHDEGQGEAA</sequence>
<dbReference type="EMBL" id="CP000698">
    <property type="protein sequence ID" value="ABQ24456.1"/>
    <property type="molecule type" value="Genomic_DNA"/>
</dbReference>
<dbReference type="HOGENOM" id="CLU_153045_0_0_7"/>
<organism evidence="1 2">
    <name type="scientific">Geotalea uraniireducens (strain Rf4)</name>
    <name type="common">Geobacter uraniireducens</name>
    <dbReference type="NCBI Taxonomy" id="351605"/>
    <lineage>
        <taxon>Bacteria</taxon>
        <taxon>Pseudomonadati</taxon>
        <taxon>Thermodesulfobacteriota</taxon>
        <taxon>Desulfuromonadia</taxon>
        <taxon>Geobacterales</taxon>
        <taxon>Geobacteraceae</taxon>
        <taxon>Geotalea</taxon>
    </lineage>
</organism>
<dbReference type="InterPro" id="IPR018841">
    <property type="entry name" value="DUF2442"/>
</dbReference>
<dbReference type="Gene3D" id="3.30.2020.10">
    <property type="entry name" value="NE0471-like N-terminal domain"/>
    <property type="match status" value="1"/>
</dbReference>
<reference evidence="1 2" key="1">
    <citation type="submission" date="2007-05" db="EMBL/GenBank/DDBJ databases">
        <title>Complete sequence of Geobacter uraniireducens Rf4.</title>
        <authorList>
            <consortium name="US DOE Joint Genome Institute"/>
            <person name="Copeland A."/>
            <person name="Lucas S."/>
            <person name="Lapidus A."/>
            <person name="Barry K."/>
            <person name="Detter J.C."/>
            <person name="Glavina del Rio T."/>
            <person name="Hammon N."/>
            <person name="Israni S."/>
            <person name="Dalin E."/>
            <person name="Tice H."/>
            <person name="Pitluck S."/>
            <person name="Chertkov O."/>
            <person name="Brettin T."/>
            <person name="Bruce D."/>
            <person name="Han C."/>
            <person name="Schmutz J."/>
            <person name="Larimer F."/>
            <person name="Land M."/>
            <person name="Hauser L."/>
            <person name="Kyrpides N."/>
            <person name="Mikhailova N."/>
            <person name="Shelobolina E."/>
            <person name="Aklujkar M."/>
            <person name="Lovley D."/>
            <person name="Richardson P."/>
        </authorList>
    </citation>
    <scope>NUCLEOTIDE SEQUENCE [LARGE SCALE GENOMIC DNA]</scope>
    <source>
        <strain evidence="1 2">Rf4</strain>
    </source>
</reference>
<keyword evidence="2" id="KW-1185">Reference proteome</keyword>
<protein>
    <recommendedName>
        <fullName evidence="3">DUF2442 domain-containing protein</fullName>
    </recommendedName>
</protein>
<name>A5GD95_GEOUR</name>
<accession>A5GD95</accession>
<evidence type="ECO:0000313" key="1">
    <source>
        <dbReference type="EMBL" id="ABQ24456.1"/>
    </source>
</evidence>
<dbReference type="Proteomes" id="UP000006695">
    <property type="component" value="Chromosome"/>
</dbReference>
<dbReference type="KEGG" id="gur:Gura_0240"/>
<dbReference type="OrthoDB" id="3233810at2"/>